<accession>A0A5J5G2F3</accession>
<organism evidence="1 2">
    <name type="scientific">Paenibacillus spiritus</name>
    <dbReference type="NCBI Taxonomy" id="2496557"/>
    <lineage>
        <taxon>Bacteria</taxon>
        <taxon>Bacillati</taxon>
        <taxon>Bacillota</taxon>
        <taxon>Bacilli</taxon>
        <taxon>Bacillales</taxon>
        <taxon>Paenibacillaceae</taxon>
        <taxon>Paenibacillus</taxon>
    </lineage>
</organism>
<reference evidence="1 2" key="1">
    <citation type="submission" date="2019-09" db="EMBL/GenBank/DDBJ databases">
        <title>Bacillus ochoae sp. nov., Paenibacillus whitsoniae sp. nov., Paenibacillus spiritus sp. nov. Isolated from the Mars Exploration Rover during spacecraft assembly.</title>
        <authorList>
            <person name="Seuylemezian A."/>
            <person name="Vaishampayan P."/>
        </authorList>
    </citation>
    <scope>NUCLEOTIDE SEQUENCE [LARGE SCALE GENOMIC DNA]</scope>
    <source>
        <strain evidence="1 2">MER_111</strain>
    </source>
</reference>
<gene>
    <name evidence="1" type="ORF">F4V43_14350</name>
</gene>
<name>A0A5J5G2F3_9BACL</name>
<evidence type="ECO:0000313" key="1">
    <source>
        <dbReference type="EMBL" id="KAA9001019.1"/>
    </source>
</evidence>
<comment type="caution">
    <text evidence="1">The sequence shown here is derived from an EMBL/GenBank/DDBJ whole genome shotgun (WGS) entry which is preliminary data.</text>
</comment>
<evidence type="ECO:0000313" key="2">
    <source>
        <dbReference type="Proteomes" id="UP000367750"/>
    </source>
</evidence>
<dbReference type="OrthoDB" id="2639837at2"/>
<dbReference type="Proteomes" id="UP000367750">
    <property type="component" value="Unassembled WGS sequence"/>
</dbReference>
<sequence>MSNTERILDGYKNIESRIHAFIIEHSRVEYLEGSNEIVHGGAFSWTRLLGGDSDLQEVLCLDYTELGRKAINVLESATSRHLDDFCRSYESVLSYLRQDSLVWVPSLEQLFQSIKIELDIQQFFVASPHYV</sequence>
<dbReference type="AlphaFoldDB" id="A0A5J5G2F3"/>
<dbReference type="RefSeq" id="WP_150458935.1">
    <property type="nucleotide sequence ID" value="NZ_VYKK01000020.1"/>
</dbReference>
<protein>
    <submittedName>
        <fullName evidence="1">Uncharacterized protein</fullName>
    </submittedName>
</protein>
<keyword evidence="2" id="KW-1185">Reference proteome</keyword>
<dbReference type="EMBL" id="VYKK01000020">
    <property type="protein sequence ID" value="KAA9001019.1"/>
    <property type="molecule type" value="Genomic_DNA"/>
</dbReference>
<proteinExistence type="predicted"/>